<dbReference type="Proteomes" id="UP000004994">
    <property type="component" value="Chromosome 9"/>
</dbReference>
<organism evidence="1">
    <name type="scientific">Solanum lycopersicum</name>
    <name type="common">Tomato</name>
    <name type="synonym">Lycopersicon esculentum</name>
    <dbReference type="NCBI Taxonomy" id="4081"/>
    <lineage>
        <taxon>Eukaryota</taxon>
        <taxon>Viridiplantae</taxon>
        <taxon>Streptophyta</taxon>
        <taxon>Embryophyta</taxon>
        <taxon>Tracheophyta</taxon>
        <taxon>Spermatophyta</taxon>
        <taxon>Magnoliopsida</taxon>
        <taxon>eudicotyledons</taxon>
        <taxon>Gunneridae</taxon>
        <taxon>Pentapetalae</taxon>
        <taxon>asterids</taxon>
        <taxon>lamiids</taxon>
        <taxon>Solanales</taxon>
        <taxon>Solanaceae</taxon>
        <taxon>Solanoideae</taxon>
        <taxon>Solaneae</taxon>
        <taxon>Solanum</taxon>
        <taxon>Solanum subgen. Lycopersicon</taxon>
    </lineage>
</organism>
<proteinExistence type="predicted"/>
<sequence length="82" mass="9240">MTRGRTNHDVAHVPAETFKEMHSRTEAVARSPAASLFTAYSWKGEAHDAKEIVLMIDNWSEVLLFSRDVRTLIKASCMFSKG</sequence>
<dbReference type="InParanoid" id="A0A3Q7J0E7"/>
<name>A0A3Q7J0E7_SOLLC</name>
<reference evidence="1" key="2">
    <citation type="submission" date="2019-01" db="UniProtKB">
        <authorList>
            <consortium name="EnsemblPlants"/>
        </authorList>
    </citation>
    <scope>IDENTIFICATION</scope>
    <source>
        <strain evidence="1">cv. Heinz 1706</strain>
    </source>
</reference>
<dbReference type="EnsemblPlants" id="Solyc09g066145.1.1">
    <property type="protein sequence ID" value="Solyc09g066145.1.1"/>
    <property type="gene ID" value="Solyc09g066145.1"/>
</dbReference>
<dbReference type="AlphaFoldDB" id="A0A3Q7J0E7"/>
<keyword evidence="2" id="KW-1185">Reference proteome</keyword>
<evidence type="ECO:0000313" key="2">
    <source>
        <dbReference type="Proteomes" id="UP000004994"/>
    </source>
</evidence>
<evidence type="ECO:0000313" key="1">
    <source>
        <dbReference type="EnsemblPlants" id="Solyc09g066145.1.1"/>
    </source>
</evidence>
<protein>
    <submittedName>
        <fullName evidence="1">Uncharacterized protein</fullName>
    </submittedName>
</protein>
<accession>A0A3Q7J0E7</accession>
<reference evidence="1" key="1">
    <citation type="journal article" date="2012" name="Nature">
        <title>The tomato genome sequence provides insights into fleshy fruit evolution.</title>
        <authorList>
            <consortium name="Tomato Genome Consortium"/>
        </authorList>
    </citation>
    <scope>NUCLEOTIDE SEQUENCE [LARGE SCALE GENOMIC DNA]</scope>
    <source>
        <strain evidence="1">cv. Heinz 1706</strain>
    </source>
</reference>
<dbReference type="Gramene" id="Solyc09g066145.1.1">
    <property type="protein sequence ID" value="Solyc09g066145.1.1"/>
    <property type="gene ID" value="Solyc09g066145.1"/>
</dbReference>